<protein>
    <recommendedName>
        <fullName evidence="4 6">50S ribosomal protein L17</fullName>
    </recommendedName>
</protein>
<dbReference type="NCBIfam" id="TIGR00059">
    <property type="entry name" value="L17"/>
    <property type="match status" value="1"/>
</dbReference>
<evidence type="ECO:0000313" key="8">
    <source>
        <dbReference type="Proteomes" id="UP000077623"/>
    </source>
</evidence>
<dbReference type="InterPro" id="IPR000456">
    <property type="entry name" value="Ribosomal_bL17"/>
</dbReference>
<proteinExistence type="inferred from homology"/>
<accession>A0A1A9QEG1</accession>
<reference evidence="8" key="1">
    <citation type="submission" date="2016-04" db="EMBL/GenBank/DDBJ databases">
        <authorList>
            <person name="Quiroz-Castaneda R.E."/>
            <person name="Martinez-Ocampo F."/>
        </authorList>
    </citation>
    <scope>NUCLEOTIDE SEQUENCE [LARGE SCALE GENOMIC DNA]</scope>
    <source>
        <strain evidence="8">INIFAP01</strain>
    </source>
</reference>
<organism evidence="7 8">
    <name type="scientific">Candidatus Mycoplasma haematobovis</name>
    <dbReference type="NCBI Taxonomy" id="432608"/>
    <lineage>
        <taxon>Bacteria</taxon>
        <taxon>Bacillati</taxon>
        <taxon>Mycoplasmatota</taxon>
        <taxon>Mollicutes</taxon>
        <taxon>Mycoplasmataceae</taxon>
        <taxon>Mycoplasma</taxon>
    </lineage>
</organism>
<dbReference type="STRING" id="432608.A6V39_03065"/>
<sequence length="114" mass="13328">MSFVNRKGRTLAHKKMVTRQQISDVLSYGYITTTKSYGKNTQRFLERLITLSKEDTLEHKREAASILLPTTKYKKDELLKKLFTEIATTYKNRNGGYSRLLKLREENRVILSLV</sequence>
<keyword evidence="8" id="KW-1185">Reference proteome</keyword>
<keyword evidence="2 5" id="KW-0689">Ribosomal protein</keyword>
<evidence type="ECO:0000256" key="2">
    <source>
        <dbReference type="ARBA" id="ARBA00022980"/>
    </source>
</evidence>
<comment type="similarity">
    <text evidence="1 5">Belongs to the bacterial ribosomal protein bL17 family.</text>
</comment>
<evidence type="ECO:0000256" key="1">
    <source>
        <dbReference type="ARBA" id="ARBA00008777"/>
    </source>
</evidence>
<evidence type="ECO:0000256" key="6">
    <source>
        <dbReference type="RuleBase" id="RU000661"/>
    </source>
</evidence>
<dbReference type="GO" id="GO:0006412">
    <property type="term" value="P:translation"/>
    <property type="evidence" value="ECO:0007669"/>
    <property type="project" value="InterPro"/>
</dbReference>
<dbReference type="Proteomes" id="UP000077623">
    <property type="component" value="Unassembled WGS sequence"/>
</dbReference>
<comment type="caution">
    <text evidence="7">The sequence shown here is derived from an EMBL/GenBank/DDBJ whole genome shotgun (WGS) entry which is preliminary data.</text>
</comment>
<dbReference type="GO" id="GO:0022625">
    <property type="term" value="C:cytosolic large ribosomal subunit"/>
    <property type="evidence" value="ECO:0007669"/>
    <property type="project" value="TreeGrafter"/>
</dbReference>
<dbReference type="AlphaFoldDB" id="A0A1A9QEG1"/>
<dbReference type="Pfam" id="PF01196">
    <property type="entry name" value="Ribosomal_L17"/>
    <property type="match status" value="1"/>
</dbReference>
<keyword evidence="3 5" id="KW-0687">Ribonucleoprotein</keyword>
<dbReference type="PANTHER" id="PTHR14413:SF16">
    <property type="entry name" value="LARGE RIBOSOMAL SUBUNIT PROTEIN BL17M"/>
    <property type="match status" value="1"/>
</dbReference>
<evidence type="ECO:0000256" key="5">
    <source>
        <dbReference type="RuleBase" id="RU000660"/>
    </source>
</evidence>
<evidence type="ECO:0000256" key="4">
    <source>
        <dbReference type="ARBA" id="ARBA00035494"/>
    </source>
</evidence>
<dbReference type="SUPFAM" id="SSF64263">
    <property type="entry name" value="Prokaryotic ribosomal protein L17"/>
    <property type="match status" value="1"/>
</dbReference>
<evidence type="ECO:0000256" key="3">
    <source>
        <dbReference type="ARBA" id="ARBA00023274"/>
    </source>
</evidence>
<dbReference type="Gene3D" id="3.90.1030.10">
    <property type="entry name" value="Ribosomal protein L17"/>
    <property type="match status" value="1"/>
</dbReference>
<dbReference type="EMBL" id="LWUJ01000011">
    <property type="protein sequence ID" value="OAL10391.1"/>
    <property type="molecule type" value="Genomic_DNA"/>
</dbReference>
<dbReference type="GO" id="GO:0003735">
    <property type="term" value="F:structural constituent of ribosome"/>
    <property type="evidence" value="ECO:0007669"/>
    <property type="project" value="InterPro"/>
</dbReference>
<gene>
    <name evidence="7" type="ORF">A6V39_03065</name>
</gene>
<evidence type="ECO:0000313" key="7">
    <source>
        <dbReference type="EMBL" id="OAL10391.1"/>
    </source>
</evidence>
<dbReference type="PANTHER" id="PTHR14413">
    <property type="entry name" value="RIBOSOMAL PROTEIN L17"/>
    <property type="match status" value="1"/>
</dbReference>
<name>A0A1A9QEG1_9MOLU</name>
<dbReference type="InterPro" id="IPR036373">
    <property type="entry name" value="Ribosomal_bL17_sf"/>
</dbReference>
<dbReference type="RefSeq" id="WP_187150232.1">
    <property type="nucleotide sequence ID" value="NZ_LWUJ01000011.1"/>
</dbReference>